<dbReference type="RefSeq" id="WP_010877961.1">
    <property type="nucleotide sequence ID" value="NZ_CP006577.1"/>
</dbReference>
<evidence type="ECO:0000313" key="2">
    <source>
        <dbReference type="EMBL" id="AIG97269.1"/>
    </source>
</evidence>
<gene>
    <name evidence="2" type="ORF">AFULGI_00004600</name>
</gene>
<dbReference type="HOGENOM" id="CLU_910893_0_0_2"/>
<dbReference type="KEGG" id="afg:AFULGI_00004600"/>
<dbReference type="Proteomes" id="UP000028501">
    <property type="component" value="Chromosome"/>
</dbReference>
<dbReference type="InterPro" id="IPR035965">
    <property type="entry name" value="PAS-like_dom_sf"/>
</dbReference>
<protein>
    <submittedName>
        <fullName evidence="2">PAS domain protein S-box</fullName>
    </submittedName>
</protein>
<feature type="domain" description="PAS fold" evidence="1">
    <location>
        <begin position="4"/>
        <end position="95"/>
    </location>
</feature>
<dbReference type="EMBL" id="CP006577">
    <property type="protein sequence ID" value="AIG97269.1"/>
    <property type="molecule type" value="Genomic_DNA"/>
</dbReference>
<dbReference type="GO" id="GO:0006355">
    <property type="term" value="P:regulation of DNA-templated transcription"/>
    <property type="evidence" value="ECO:0007669"/>
    <property type="project" value="InterPro"/>
</dbReference>
<dbReference type="InterPro" id="IPR013767">
    <property type="entry name" value="PAS_fold"/>
</dbReference>
<dbReference type="Gene3D" id="3.30.450.20">
    <property type="entry name" value="PAS domain"/>
    <property type="match status" value="1"/>
</dbReference>
<dbReference type="Pfam" id="PF00989">
    <property type="entry name" value="PAS"/>
    <property type="match status" value="1"/>
</dbReference>
<accession>A0A075WDP2</accession>
<dbReference type="GeneID" id="24793991"/>
<evidence type="ECO:0000313" key="3">
    <source>
        <dbReference type="Proteomes" id="UP000028501"/>
    </source>
</evidence>
<evidence type="ECO:0000259" key="1">
    <source>
        <dbReference type="Pfam" id="PF00989"/>
    </source>
</evidence>
<sequence length="305" mass="34756">MDYMELVLENIRDGIFVIQNDVIVFATPSVKEAGYDISEVVGKKFIEFIWEGNREDVLKIIRSLTDGAECEIRALAKKKDGRAWIDARCKKVGEYLIVVARDVSRLVSLETLLRATLDMLRHSPSEIDEVENILREYFDDASFSEKIQDFKIKVGEVTVPVRFQDRVLGSLKIQLPDWFEVTAEDMELFNVLGECVAKNMIMLESRRIIRSSLVAIKAASENLALLVDRIRNPLAAINGFVEVKVGGDVYEKVHEQVMAIEEIVKTLDDEWEKVDRLADKLSEAFSVLEKLGTTESQKINKKRKT</sequence>
<dbReference type="InterPro" id="IPR000014">
    <property type="entry name" value="PAS"/>
</dbReference>
<dbReference type="NCBIfam" id="TIGR00229">
    <property type="entry name" value="sensory_box"/>
    <property type="match status" value="1"/>
</dbReference>
<reference evidence="2 3" key="1">
    <citation type="submission" date="2013-07" db="EMBL/GenBank/DDBJ databases">
        <title>Genome of Archaeoglobus fulgidus.</title>
        <authorList>
            <person name="Fiebig A."/>
            <person name="Birkeland N.-K."/>
        </authorList>
    </citation>
    <scope>NUCLEOTIDE SEQUENCE [LARGE SCALE GENOMIC DNA]</scope>
    <source>
        <strain evidence="2 3">DSM 8774</strain>
    </source>
</reference>
<dbReference type="SUPFAM" id="SSF55785">
    <property type="entry name" value="PYP-like sensor domain (PAS domain)"/>
    <property type="match status" value="1"/>
</dbReference>
<proteinExistence type="predicted"/>
<organism evidence="2 3">
    <name type="scientific">Archaeoglobus fulgidus DSM 8774</name>
    <dbReference type="NCBI Taxonomy" id="1344584"/>
    <lineage>
        <taxon>Archaea</taxon>
        <taxon>Methanobacteriati</taxon>
        <taxon>Methanobacteriota</taxon>
        <taxon>Archaeoglobi</taxon>
        <taxon>Archaeoglobales</taxon>
        <taxon>Archaeoglobaceae</taxon>
        <taxon>Archaeoglobus</taxon>
    </lineage>
</organism>
<dbReference type="AlphaFoldDB" id="A0A075WDP2"/>
<name>A0A075WDP2_ARCFL</name>